<reference evidence="3" key="1">
    <citation type="submission" date="2017-08" db="EMBL/GenBank/DDBJ databases">
        <title>Genomes of multiple Clavibacter strains from different subspecies.</title>
        <authorList>
            <person name="Yuan X.-K."/>
            <person name="Li X.-S."/>
            <person name="Nie J."/>
            <person name="De Boer S.H."/>
        </authorList>
    </citation>
    <scope>NUCLEOTIDE SEQUENCE [LARGE SCALE GENOMIC DNA]</scope>
    <source>
        <strain evidence="3">ATCC 33566</strain>
    </source>
</reference>
<keyword evidence="4" id="KW-1185">Reference proteome</keyword>
<dbReference type="EMBL" id="MZMQ01000001">
    <property type="protein sequence ID" value="OQJ62930.1"/>
    <property type="molecule type" value="Genomic_DNA"/>
</dbReference>
<evidence type="ECO:0000259" key="2">
    <source>
        <dbReference type="Pfam" id="PF13472"/>
    </source>
</evidence>
<dbReference type="Proteomes" id="UP000215316">
    <property type="component" value="Unassembled WGS sequence"/>
</dbReference>
<dbReference type="InterPro" id="IPR013830">
    <property type="entry name" value="SGNH_hydro"/>
</dbReference>
<dbReference type="PANTHER" id="PTHR30383">
    <property type="entry name" value="THIOESTERASE 1/PROTEASE 1/LYSOPHOSPHOLIPASE L1"/>
    <property type="match status" value="1"/>
</dbReference>
<sequence>MGPPDGPDALSPAHTIYCMGKRRRSGNRVWAIGGVALFAAGVVTLAAMALRQGRDEASSEAGSVPSLPESSPTAIAEPIRVAAVGDSITAANSRDFARGDLGDGSWLSYVIGDGVVFSGGWALGGVQTRSMVENVTPYPDTDVLVLLAGVNDYGNDVPFSTTAANYDAIVKTVAPSRVLISTVPPRDEDPDASRAYNEDLEELASMRGWSFVDAASGTEDVDGTYIEGFTSDGTHPTAAAAKVMGEAVREAVLARP</sequence>
<comment type="caution">
    <text evidence="3">The sequence shown here is derived from an EMBL/GenBank/DDBJ whole genome shotgun (WGS) entry which is preliminary data.</text>
</comment>
<keyword evidence="1" id="KW-1133">Transmembrane helix</keyword>
<keyword evidence="1" id="KW-0812">Transmembrane</keyword>
<dbReference type="PANTHER" id="PTHR30383:SF5">
    <property type="entry name" value="SGNH HYDROLASE-TYPE ESTERASE DOMAIN-CONTAINING PROTEIN"/>
    <property type="match status" value="1"/>
</dbReference>
<name>A0A225CB07_9MICO</name>
<feature type="transmembrane region" description="Helical" evidence="1">
    <location>
        <begin position="29"/>
        <end position="50"/>
    </location>
</feature>
<proteinExistence type="predicted"/>
<protein>
    <recommendedName>
        <fullName evidence="2">SGNH hydrolase-type esterase domain-containing protein</fullName>
    </recommendedName>
</protein>
<dbReference type="CDD" id="cd00229">
    <property type="entry name" value="SGNH_hydrolase"/>
    <property type="match status" value="1"/>
</dbReference>
<gene>
    <name evidence="3" type="ORF">B5P24_07940</name>
</gene>
<feature type="domain" description="SGNH hydrolase-type esterase" evidence="2">
    <location>
        <begin position="83"/>
        <end position="241"/>
    </location>
</feature>
<dbReference type="InterPro" id="IPR036514">
    <property type="entry name" value="SGNH_hydro_sf"/>
</dbReference>
<evidence type="ECO:0000313" key="3">
    <source>
        <dbReference type="EMBL" id="OQJ62930.1"/>
    </source>
</evidence>
<dbReference type="SUPFAM" id="SSF52266">
    <property type="entry name" value="SGNH hydrolase"/>
    <property type="match status" value="1"/>
</dbReference>
<evidence type="ECO:0000256" key="1">
    <source>
        <dbReference type="SAM" id="Phobius"/>
    </source>
</evidence>
<dbReference type="GO" id="GO:0004622">
    <property type="term" value="F:phosphatidylcholine lysophospholipase activity"/>
    <property type="evidence" value="ECO:0007669"/>
    <property type="project" value="TreeGrafter"/>
</dbReference>
<organism evidence="3 4">
    <name type="scientific">Clavibacter tessellarius</name>
    <dbReference type="NCBI Taxonomy" id="31965"/>
    <lineage>
        <taxon>Bacteria</taxon>
        <taxon>Bacillati</taxon>
        <taxon>Actinomycetota</taxon>
        <taxon>Actinomycetes</taxon>
        <taxon>Micrococcales</taxon>
        <taxon>Microbacteriaceae</taxon>
        <taxon>Clavibacter</taxon>
    </lineage>
</organism>
<keyword evidence="1" id="KW-0472">Membrane</keyword>
<dbReference type="OrthoDB" id="3239155at2"/>
<dbReference type="Pfam" id="PF13472">
    <property type="entry name" value="Lipase_GDSL_2"/>
    <property type="match status" value="1"/>
</dbReference>
<dbReference type="AlphaFoldDB" id="A0A225CB07"/>
<accession>A0A225CB07</accession>
<dbReference type="RefSeq" id="WP_094127950.1">
    <property type="nucleotide sequence ID" value="NZ_JBHUJP010000004.1"/>
</dbReference>
<dbReference type="Gene3D" id="3.40.50.1110">
    <property type="entry name" value="SGNH hydrolase"/>
    <property type="match status" value="1"/>
</dbReference>
<dbReference type="InterPro" id="IPR051532">
    <property type="entry name" value="Ester_Hydrolysis_Enzymes"/>
</dbReference>
<evidence type="ECO:0000313" key="4">
    <source>
        <dbReference type="Proteomes" id="UP000215316"/>
    </source>
</evidence>